<dbReference type="PANTHER" id="PTHR23110:SF109">
    <property type="entry name" value="FI07618P-RELATED"/>
    <property type="match status" value="1"/>
</dbReference>
<dbReference type="Pfam" id="PF00096">
    <property type="entry name" value="zf-C2H2"/>
    <property type="match status" value="1"/>
</dbReference>
<dbReference type="EMBL" id="LJIJ01000602">
    <property type="protein sequence ID" value="ODM95957.1"/>
    <property type="molecule type" value="Genomic_DNA"/>
</dbReference>
<feature type="compositionally biased region" description="Polar residues" evidence="3">
    <location>
        <begin position="195"/>
        <end position="226"/>
    </location>
</feature>
<dbReference type="CDD" id="cd18315">
    <property type="entry name" value="BTB_POZ_BAB-like"/>
    <property type="match status" value="1"/>
</dbReference>
<organism evidence="6 7">
    <name type="scientific">Orchesella cincta</name>
    <name type="common">Springtail</name>
    <name type="synonym">Podura cincta</name>
    <dbReference type="NCBI Taxonomy" id="48709"/>
    <lineage>
        <taxon>Eukaryota</taxon>
        <taxon>Metazoa</taxon>
        <taxon>Ecdysozoa</taxon>
        <taxon>Arthropoda</taxon>
        <taxon>Hexapoda</taxon>
        <taxon>Collembola</taxon>
        <taxon>Entomobryomorpha</taxon>
        <taxon>Entomobryoidea</taxon>
        <taxon>Orchesellidae</taxon>
        <taxon>Orchesellinae</taxon>
        <taxon>Orchesella</taxon>
    </lineage>
</organism>
<dbReference type="Gene3D" id="3.30.710.10">
    <property type="entry name" value="Potassium Channel Kv1.1, Chain A"/>
    <property type="match status" value="1"/>
</dbReference>
<protein>
    <submittedName>
        <fullName evidence="6">Protein tramtrack, beta isoform</fullName>
    </submittedName>
</protein>
<sequence length="501" mass="54039">MTLPQSSSQQQQSQHFLLKWNNHRSNMVNVFETLLQAENLVDVTIAVEGKFLKAHKIVLSACSPYFESMFVSQTPSEKHPILIFHDMKFAHLKTLLDFMYRGEISIDERDLSDVLKVAEALSIRGLSSFESDDEDSEKSSEPGPSSSSNAANAPSTSNSTGGDANGSKNNSHASPQGPSSSSSSSSTVNEPSSSKGNAHSFSNHTYSGNATAGQSDNHSSGKNSGCDSVKVKNSSSTKEKSSSKSNGVSGHGKSGSKNAVVQENNVTVAAAAAGASGSPAVPVKRKRGRQPKNRPVVPPVQPPPPPIVVKPPPTTDQQFSFPTAKAPLPPRQGVRRRIPRRFSGVASRIKREKLDPGSNDAEQEDTEMFDAALLGADLGSEPLSEMSVRGLDLFKYASVEDGVYKCIACEKLRIPKTFKNKYSFQRHAFLYHEGNMRKVFPCPVCSREFSRPDKMKNHLRSVHEAGNKDAGGSGSNGHSPINDDPNTVLVKGTELHETCDF</sequence>
<evidence type="ECO:0000256" key="3">
    <source>
        <dbReference type="SAM" id="MobiDB-lite"/>
    </source>
</evidence>
<feature type="domain" description="BTB" evidence="4">
    <location>
        <begin position="41"/>
        <end position="108"/>
    </location>
</feature>
<evidence type="ECO:0000313" key="7">
    <source>
        <dbReference type="Proteomes" id="UP000094527"/>
    </source>
</evidence>
<feature type="compositionally biased region" description="Pro residues" evidence="3">
    <location>
        <begin position="296"/>
        <end position="311"/>
    </location>
</feature>
<dbReference type="GO" id="GO:0005634">
    <property type="term" value="C:nucleus"/>
    <property type="evidence" value="ECO:0007669"/>
    <property type="project" value="TreeGrafter"/>
</dbReference>
<dbReference type="InterPro" id="IPR000210">
    <property type="entry name" value="BTB/POZ_dom"/>
</dbReference>
<dbReference type="PROSITE" id="PS00028">
    <property type="entry name" value="ZINC_FINGER_C2H2_1"/>
    <property type="match status" value="1"/>
</dbReference>
<dbReference type="GO" id="GO:0048513">
    <property type="term" value="P:animal organ development"/>
    <property type="evidence" value="ECO:0007669"/>
    <property type="project" value="UniProtKB-ARBA"/>
</dbReference>
<feature type="region of interest" description="Disordered" evidence="3">
    <location>
        <begin position="128"/>
        <end position="311"/>
    </location>
</feature>
<evidence type="ECO:0000259" key="4">
    <source>
        <dbReference type="PROSITE" id="PS50097"/>
    </source>
</evidence>
<feature type="domain" description="C2H2-type" evidence="5">
    <location>
        <begin position="440"/>
        <end position="468"/>
    </location>
</feature>
<keyword evidence="2" id="KW-0863">Zinc-finger</keyword>
<evidence type="ECO:0000313" key="6">
    <source>
        <dbReference type="EMBL" id="ODM95957.1"/>
    </source>
</evidence>
<accession>A0A1D2MS92</accession>
<feature type="compositionally biased region" description="Polar residues" evidence="3">
    <location>
        <begin position="255"/>
        <end position="267"/>
    </location>
</feature>
<evidence type="ECO:0000259" key="5">
    <source>
        <dbReference type="PROSITE" id="PS50157"/>
    </source>
</evidence>
<feature type="compositionally biased region" description="Polar residues" evidence="3">
    <location>
        <begin position="160"/>
        <end position="170"/>
    </location>
</feature>
<evidence type="ECO:0000256" key="2">
    <source>
        <dbReference type="PROSITE-ProRule" id="PRU00042"/>
    </source>
</evidence>
<dbReference type="InterPro" id="IPR051095">
    <property type="entry name" value="Dros_DevTransReg"/>
</dbReference>
<keyword evidence="1" id="KW-0539">Nucleus</keyword>
<dbReference type="InterPro" id="IPR011333">
    <property type="entry name" value="SKP1/BTB/POZ_sf"/>
</dbReference>
<dbReference type="PROSITE" id="PS50157">
    <property type="entry name" value="ZINC_FINGER_C2H2_2"/>
    <property type="match status" value="1"/>
</dbReference>
<evidence type="ECO:0000256" key="1">
    <source>
        <dbReference type="ARBA" id="ARBA00023242"/>
    </source>
</evidence>
<name>A0A1D2MS92_ORCCI</name>
<dbReference type="SUPFAM" id="SSF57667">
    <property type="entry name" value="beta-beta-alpha zinc fingers"/>
    <property type="match status" value="1"/>
</dbReference>
<dbReference type="InterPro" id="IPR036236">
    <property type="entry name" value="Znf_C2H2_sf"/>
</dbReference>
<dbReference type="GO" id="GO:0003006">
    <property type="term" value="P:developmental process involved in reproduction"/>
    <property type="evidence" value="ECO:0007669"/>
    <property type="project" value="UniProtKB-ARBA"/>
</dbReference>
<feature type="region of interest" description="Disordered" evidence="3">
    <location>
        <begin position="464"/>
        <end position="487"/>
    </location>
</feature>
<dbReference type="OrthoDB" id="19132at2759"/>
<dbReference type="OMA" id="QQDHYQR"/>
<dbReference type="STRING" id="48709.A0A1D2MS92"/>
<keyword evidence="2" id="KW-0862">Zinc</keyword>
<gene>
    <name evidence="6" type="ORF">Ocin01_10723</name>
</gene>
<dbReference type="PROSITE" id="PS50097">
    <property type="entry name" value="BTB"/>
    <property type="match status" value="1"/>
</dbReference>
<keyword evidence="2" id="KW-0479">Metal-binding</keyword>
<dbReference type="AlphaFoldDB" id="A0A1D2MS92"/>
<feature type="compositionally biased region" description="Low complexity" evidence="3">
    <location>
        <begin position="268"/>
        <end position="282"/>
    </location>
</feature>
<reference evidence="6 7" key="1">
    <citation type="journal article" date="2016" name="Genome Biol. Evol.">
        <title>Gene Family Evolution Reflects Adaptation to Soil Environmental Stressors in the Genome of the Collembolan Orchesella cincta.</title>
        <authorList>
            <person name="Faddeeva-Vakhrusheva A."/>
            <person name="Derks M.F."/>
            <person name="Anvar S.Y."/>
            <person name="Agamennone V."/>
            <person name="Suring W."/>
            <person name="Smit S."/>
            <person name="van Straalen N.M."/>
            <person name="Roelofs D."/>
        </authorList>
    </citation>
    <scope>NUCLEOTIDE SEQUENCE [LARGE SCALE GENOMIC DNA]</scope>
    <source>
        <tissue evidence="6">Mixed pool</tissue>
    </source>
</reference>
<feature type="compositionally biased region" description="Basic residues" evidence="3">
    <location>
        <begin position="283"/>
        <end position="292"/>
    </location>
</feature>
<dbReference type="GO" id="GO:0006357">
    <property type="term" value="P:regulation of transcription by RNA polymerase II"/>
    <property type="evidence" value="ECO:0007669"/>
    <property type="project" value="TreeGrafter"/>
</dbReference>
<dbReference type="Pfam" id="PF00651">
    <property type="entry name" value="BTB"/>
    <property type="match status" value="1"/>
</dbReference>
<feature type="compositionally biased region" description="Low complexity" evidence="3">
    <location>
        <begin position="171"/>
        <end position="194"/>
    </location>
</feature>
<dbReference type="SUPFAM" id="SSF54695">
    <property type="entry name" value="POZ domain"/>
    <property type="match status" value="1"/>
</dbReference>
<proteinExistence type="predicted"/>
<dbReference type="Proteomes" id="UP000094527">
    <property type="component" value="Unassembled WGS sequence"/>
</dbReference>
<dbReference type="InterPro" id="IPR013087">
    <property type="entry name" value="Znf_C2H2_type"/>
</dbReference>
<comment type="caution">
    <text evidence="6">The sequence shown here is derived from an EMBL/GenBank/DDBJ whole genome shotgun (WGS) entry which is preliminary data.</text>
</comment>
<dbReference type="PANTHER" id="PTHR23110">
    <property type="entry name" value="BTB DOMAIN TRANSCRIPTION FACTOR"/>
    <property type="match status" value="1"/>
</dbReference>
<dbReference type="GO" id="GO:0008270">
    <property type="term" value="F:zinc ion binding"/>
    <property type="evidence" value="ECO:0007669"/>
    <property type="project" value="UniProtKB-KW"/>
</dbReference>
<dbReference type="GO" id="GO:0048666">
    <property type="term" value="P:neuron development"/>
    <property type="evidence" value="ECO:0007669"/>
    <property type="project" value="UniProtKB-ARBA"/>
</dbReference>
<feature type="compositionally biased region" description="Low complexity" evidence="3">
    <location>
        <begin position="141"/>
        <end position="159"/>
    </location>
</feature>
<dbReference type="Gene3D" id="3.30.160.60">
    <property type="entry name" value="Classic Zinc Finger"/>
    <property type="match status" value="1"/>
</dbReference>
<keyword evidence="7" id="KW-1185">Reference proteome</keyword>
<dbReference type="SMART" id="SM00355">
    <property type="entry name" value="ZnF_C2H2"/>
    <property type="match status" value="2"/>
</dbReference>
<dbReference type="SMART" id="SM00225">
    <property type="entry name" value="BTB"/>
    <property type="match status" value="1"/>
</dbReference>